<evidence type="ECO:0000256" key="1">
    <source>
        <dbReference type="SAM" id="SignalP"/>
    </source>
</evidence>
<comment type="caution">
    <text evidence="2">The sequence shown here is derived from an EMBL/GenBank/DDBJ whole genome shotgun (WGS) entry which is preliminary data.</text>
</comment>
<dbReference type="RefSeq" id="WP_377852830.1">
    <property type="nucleotide sequence ID" value="NZ_JBHLZU010000014.1"/>
</dbReference>
<evidence type="ECO:0008006" key="4">
    <source>
        <dbReference type="Google" id="ProtNLM"/>
    </source>
</evidence>
<dbReference type="Proteomes" id="UP001589693">
    <property type="component" value="Unassembled WGS sequence"/>
</dbReference>
<evidence type="ECO:0000313" key="2">
    <source>
        <dbReference type="EMBL" id="MFB9905524.1"/>
    </source>
</evidence>
<evidence type="ECO:0000313" key="3">
    <source>
        <dbReference type="Proteomes" id="UP001589693"/>
    </source>
</evidence>
<accession>A0ABV5ZZV0</accession>
<sequence>MLLRKFLGAGAVGVSLVAASLTGSAPAIAQPAPGAASAGWATEGYPCGYSEGGVNSYWNNCSGRGQNIIRDFRIGGNSGRLCVNVGVNIIGSNVIFQNAWVDQSNPWC</sequence>
<keyword evidence="3" id="KW-1185">Reference proteome</keyword>
<keyword evidence="1" id="KW-0732">Signal</keyword>
<organism evidence="2 3">
    <name type="scientific">Allokutzneria oryzae</name>
    <dbReference type="NCBI Taxonomy" id="1378989"/>
    <lineage>
        <taxon>Bacteria</taxon>
        <taxon>Bacillati</taxon>
        <taxon>Actinomycetota</taxon>
        <taxon>Actinomycetes</taxon>
        <taxon>Pseudonocardiales</taxon>
        <taxon>Pseudonocardiaceae</taxon>
        <taxon>Allokutzneria</taxon>
    </lineage>
</organism>
<dbReference type="InterPro" id="IPR045935">
    <property type="entry name" value="DUF6355"/>
</dbReference>
<dbReference type="EMBL" id="JBHLZU010000014">
    <property type="protein sequence ID" value="MFB9905524.1"/>
    <property type="molecule type" value="Genomic_DNA"/>
</dbReference>
<name>A0ABV5ZZV0_9PSEU</name>
<feature type="chain" id="PRO_5045848097" description="Secreted protein" evidence="1">
    <location>
        <begin position="30"/>
        <end position="108"/>
    </location>
</feature>
<reference evidence="2 3" key="1">
    <citation type="submission" date="2024-09" db="EMBL/GenBank/DDBJ databases">
        <authorList>
            <person name="Sun Q."/>
            <person name="Mori K."/>
        </authorList>
    </citation>
    <scope>NUCLEOTIDE SEQUENCE [LARGE SCALE GENOMIC DNA]</scope>
    <source>
        <strain evidence="2 3">TBRC 7907</strain>
    </source>
</reference>
<dbReference type="Pfam" id="PF19882">
    <property type="entry name" value="DUF6355"/>
    <property type="match status" value="1"/>
</dbReference>
<proteinExistence type="predicted"/>
<gene>
    <name evidence="2" type="ORF">ACFFQA_16435</name>
</gene>
<protein>
    <recommendedName>
        <fullName evidence="4">Secreted protein</fullName>
    </recommendedName>
</protein>
<feature type="signal peptide" evidence="1">
    <location>
        <begin position="1"/>
        <end position="29"/>
    </location>
</feature>